<dbReference type="SUPFAM" id="SSF55729">
    <property type="entry name" value="Acyl-CoA N-acyltransferases (Nat)"/>
    <property type="match status" value="1"/>
</dbReference>
<dbReference type="InterPro" id="IPR000182">
    <property type="entry name" value="GNAT_dom"/>
</dbReference>
<dbReference type="CDD" id="cd04301">
    <property type="entry name" value="NAT_SF"/>
    <property type="match status" value="1"/>
</dbReference>
<dbReference type="Gene3D" id="3.40.630.30">
    <property type="match status" value="1"/>
</dbReference>
<protein>
    <submittedName>
        <fullName evidence="4">GNAT family acetyltransferase</fullName>
        <ecNumber evidence="4">2.3.1.-</ecNumber>
    </submittedName>
</protein>
<proteinExistence type="predicted"/>
<evidence type="ECO:0000256" key="2">
    <source>
        <dbReference type="ARBA" id="ARBA00023315"/>
    </source>
</evidence>
<accession>A0ABT2GKZ8</accession>
<comment type="caution">
    <text evidence="4">The sequence shown here is derived from an EMBL/GenBank/DDBJ whole genome shotgun (WGS) entry which is preliminary data.</text>
</comment>
<dbReference type="InterPro" id="IPR050832">
    <property type="entry name" value="Bact_Acetyltransf"/>
</dbReference>
<keyword evidence="5" id="KW-1185">Reference proteome</keyword>
<keyword evidence="2 4" id="KW-0012">Acyltransferase</keyword>
<dbReference type="EMBL" id="JANLCM010000001">
    <property type="protein sequence ID" value="MCS5716811.1"/>
    <property type="molecule type" value="Genomic_DNA"/>
</dbReference>
<dbReference type="GO" id="GO:0016746">
    <property type="term" value="F:acyltransferase activity"/>
    <property type="evidence" value="ECO:0007669"/>
    <property type="project" value="UniProtKB-KW"/>
</dbReference>
<reference evidence="4" key="1">
    <citation type="submission" date="2022-08" db="EMBL/GenBank/DDBJ databases">
        <authorList>
            <person name="Deng Y."/>
            <person name="Han X.-F."/>
            <person name="Zhang Y.-Q."/>
        </authorList>
    </citation>
    <scope>NUCLEOTIDE SEQUENCE</scope>
    <source>
        <strain evidence="4">CPCC 205763</strain>
    </source>
</reference>
<dbReference type="PANTHER" id="PTHR43877">
    <property type="entry name" value="AMINOALKYLPHOSPHONATE N-ACETYLTRANSFERASE-RELATED-RELATED"/>
    <property type="match status" value="1"/>
</dbReference>
<dbReference type="Proteomes" id="UP001165584">
    <property type="component" value="Unassembled WGS sequence"/>
</dbReference>
<dbReference type="Pfam" id="PF00583">
    <property type="entry name" value="Acetyltransf_1"/>
    <property type="match status" value="1"/>
</dbReference>
<evidence type="ECO:0000256" key="1">
    <source>
        <dbReference type="ARBA" id="ARBA00022679"/>
    </source>
</evidence>
<evidence type="ECO:0000313" key="4">
    <source>
        <dbReference type="EMBL" id="MCS5716811.1"/>
    </source>
</evidence>
<gene>
    <name evidence="4" type="ORF">N1027_01530</name>
</gene>
<sequence>MRPFHASDTDAVVALWQASELTRPWNDPRKDIARKLTTQPELFLVAETDSGLRGAVMAGYDGHRGWVNYLAVDPSARGHGLGRALMAEVEQRLEALGCPKVNLQIREGNEPVMEFYRALGYARDGAVSFGKRLIADS</sequence>
<dbReference type="InterPro" id="IPR016181">
    <property type="entry name" value="Acyl_CoA_acyltransferase"/>
</dbReference>
<dbReference type="NCBIfam" id="NF002959">
    <property type="entry name" value="PRK03624.1"/>
    <property type="match status" value="1"/>
</dbReference>
<keyword evidence="1 4" id="KW-0808">Transferase</keyword>
<evidence type="ECO:0000313" key="5">
    <source>
        <dbReference type="Proteomes" id="UP001165584"/>
    </source>
</evidence>
<feature type="domain" description="N-acetyltransferase" evidence="3">
    <location>
        <begin position="1"/>
        <end position="137"/>
    </location>
</feature>
<dbReference type="PANTHER" id="PTHR43877:SF2">
    <property type="entry name" value="AMINOALKYLPHOSPHONATE N-ACETYLTRANSFERASE-RELATED"/>
    <property type="match status" value="1"/>
</dbReference>
<dbReference type="EC" id="2.3.1.-" evidence="4"/>
<name>A0ABT2GKZ8_9MICO</name>
<dbReference type="PROSITE" id="PS51186">
    <property type="entry name" value="GNAT"/>
    <property type="match status" value="1"/>
</dbReference>
<organism evidence="4 5">
    <name type="scientific">Herbiconiux aconitum</name>
    <dbReference type="NCBI Taxonomy" id="2970913"/>
    <lineage>
        <taxon>Bacteria</taxon>
        <taxon>Bacillati</taxon>
        <taxon>Actinomycetota</taxon>
        <taxon>Actinomycetes</taxon>
        <taxon>Micrococcales</taxon>
        <taxon>Microbacteriaceae</taxon>
        <taxon>Herbiconiux</taxon>
    </lineage>
</organism>
<evidence type="ECO:0000259" key="3">
    <source>
        <dbReference type="PROSITE" id="PS51186"/>
    </source>
</evidence>